<dbReference type="GO" id="GO:1901678">
    <property type="term" value="P:iron coordination entity transport"/>
    <property type="evidence" value="ECO:0007669"/>
    <property type="project" value="UniProtKB-ARBA"/>
</dbReference>
<gene>
    <name evidence="6" type="ORF">I8752_33355</name>
</gene>
<comment type="caution">
    <text evidence="6">The sequence shown here is derived from an EMBL/GenBank/DDBJ whole genome shotgun (WGS) entry which is preliminary data.</text>
</comment>
<organism evidence="6 7">
    <name type="scientific">Dendronalium phyllosphericum CENA369</name>
    <dbReference type="NCBI Taxonomy" id="1725256"/>
    <lineage>
        <taxon>Bacteria</taxon>
        <taxon>Bacillati</taxon>
        <taxon>Cyanobacteriota</taxon>
        <taxon>Cyanophyceae</taxon>
        <taxon>Nostocales</taxon>
        <taxon>Nostocaceae</taxon>
        <taxon>Dendronalium</taxon>
        <taxon>Dendronalium phyllosphericum</taxon>
    </lineage>
</organism>
<accession>A0A8J7I942</accession>
<dbReference type="GO" id="GO:0030288">
    <property type="term" value="C:outer membrane-bounded periplasmic space"/>
    <property type="evidence" value="ECO:0007669"/>
    <property type="project" value="TreeGrafter"/>
</dbReference>
<protein>
    <submittedName>
        <fullName evidence="6">Iron-siderophore ABC transporter substrate-binding protein</fullName>
    </submittedName>
</protein>
<evidence type="ECO:0000259" key="5">
    <source>
        <dbReference type="PROSITE" id="PS50983"/>
    </source>
</evidence>
<dbReference type="Pfam" id="PF01497">
    <property type="entry name" value="Peripla_BP_2"/>
    <property type="match status" value="1"/>
</dbReference>
<evidence type="ECO:0000256" key="2">
    <source>
        <dbReference type="ARBA" id="ARBA00008814"/>
    </source>
</evidence>
<proteinExistence type="inferred from homology"/>
<evidence type="ECO:0000256" key="3">
    <source>
        <dbReference type="ARBA" id="ARBA00022448"/>
    </source>
</evidence>
<dbReference type="Gene3D" id="3.40.50.1980">
    <property type="entry name" value="Nitrogenase molybdenum iron protein domain"/>
    <property type="match status" value="2"/>
</dbReference>
<dbReference type="PANTHER" id="PTHR30532">
    <property type="entry name" value="IRON III DICITRATE-BINDING PERIPLASMIC PROTEIN"/>
    <property type="match status" value="1"/>
</dbReference>
<evidence type="ECO:0000313" key="6">
    <source>
        <dbReference type="EMBL" id="MBH8577769.1"/>
    </source>
</evidence>
<comment type="similarity">
    <text evidence="2">Belongs to the bacterial solute-binding protein 8 family.</text>
</comment>
<reference evidence="6 7" key="1">
    <citation type="journal article" date="2021" name="Int. J. Syst. Evol. Microbiol.">
        <title>Amazonocrinis nigriterrae gen. nov., sp. nov., Atlanticothrix silvestris gen. nov., sp. nov. and Dendronalium phyllosphericum gen. nov., sp. nov., nostocacean cyanobacteria from Brazilian environments.</title>
        <authorList>
            <person name="Alvarenga D.O."/>
            <person name="Andreote A.P.D."/>
            <person name="Branco L.H.Z."/>
            <person name="Delbaje E."/>
            <person name="Cruz R.B."/>
            <person name="Varani A.M."/>
            <person name="Fiore M.F."/>
        </authorList>
    </citation>
    <scope>NUCLEOTIDE SEQUENCE [LARGE SCALE GENOMIC DNA]</scope>
    <source>
        <strain evidence="6 7">CENA369</strain>
    </source>
</reference>
<dbReference type="InterPro" id="IPR002491">
    <property type="entry name" value="ABC_transptr_periplasmic_BD"/>
</dbReference>
<dbReference type="PROSITE" id="PS50983">
    <property type="entry name" value="FE_B12_PBP"/>
    <property type="match status" value="1"/>
</dbReference>
<dbReference type="PANTHER" id="PTHR30532:SF25">
    <property type="entry name" value="IRON(III) DICITRATE-BINDING PERIPLASMIC PROTEIN"/>
    <property type="match status" value="1"/>
</dbReference>
<dbReference type="SUPFAM" id="SSF53807">
    <property type="entry name" value="Helical backbone' metal receptor"/>
    <property type="match status" value="1"/>
</dbReference>
<dbReference type="PROSITE" id="PS51257">
    <property type="entry name" value="PROKAR_LIPOPROTEIN"/>
    <property type="match status" value="1"/>
</dbReference>
<sequence>MYRVLRVSLISLLTLVLISSCTYPFRKAATPHRGSLEKPISATVRLVKHAMGETLVPVNAKRIVALDPFLAEDALALGVKLVGAPQKTLSELQPCYNQCLNIKDIGWRPTNIERVAALKPDLILGSTIDNKETYKLLSHIAPTVLYKYSFEEWKDTFLQAANALGKTESAQIVLAKYNARLAQFKAKMGSKLQKTIVSFLSPRPEIMVVFTKKSFSGLILKEAGVARPTSQMSDKEATPGKGGNIAYNLSRELLVDVDGDVLFVSPTSTTNTTSQRVLQKLRSEPLWSKLKVVQQGKVYLVRDYWICCGSIAANRVLDDLFKYLLNQS</sequence>
<evidence type="ECO:0000313" key="7">
    <source>
        <dbReference type="Proteomes" id="UP000662314"/>
    </source>
</evidence>
<evidence type="ECO:0000256" key="1">
    <source>
        <dbReference type="ARBA" id="ARBA00004196"/>
    </source>
</evidence>
<dbReference type="InterPro" id="IPR051313">
    <property type="entry name" value="Bact_iron-sidero_bind"/>
</dbReference>
<keyword evidence="4" id="KW-0732">Signal</keyword>
<comment type="subcellular location">
    <subcellularLocation>
        <location evidence="1">Cell envelope</location>
    </subcellularLocation>
</comment>
<dbReference type="AlphaFoldDB" id="A0A8J7I942"/>
<name>A0A8J7I942_9NOST</name>
<keyword evidence="7" id="KW-1185">Reference proteome</keyword>
<feature type="domain" description="Fe/B12 periplasmic-binding" evidence="5">
    <location>
        <begin position="62"/>
        <end position="328"/>
    </location>
</feature>
<evidence type="ECO:0000256" key="4">
    <source>
        <dbReference type="ARBA" id="ARBA00022729"/>
    </source>
</evidence>
<dbReference type="EMBL" id="JAECZA010000292">
    <property type="protein sequence ID" value="MBH8577769.1"/>
    <property type="molecule type" value="Genomic_DNA"/>
</dbReference>
<keyword evidence="3" id="KW-0813">Transport</keyword>
<dbReference type="CDD" id="cd01146">
    <property type="entry name" value="FhuD"/>
    <property type="match status" value="1"/>
</dbReference>
<dbReference type="Proteomes" id="UP000662314">
    <property type="component" value="Unassembled WGS sequence"/>
</dbReference>